<dbReference type="Proteomes" id="UP000293874">
    <property type="component" value="Unassembled WGS sequence"/>
</dbReference>
<keyword evidence="6 7" id="KW-0998">Cell outer membrane</keyword>
<dbReference type="OrthoDB" id="9768177at2"/>
<dbReference type="InterPro" id="IPR039426">
    <property type="entry name" value="TonB-dep_rcpt-like"/>
</dbReference>
<dbReference type="Gene3D" id="2.170.130.10">
    <property type="entry name" value="TonB-dependent receptor, plug domain"/>
    <property type="match status" value="1"/>
</dbReference>
<evidence type="ECO:0000256" key="7">
    <source>
        <dbReference type="PROSITE-ProRule" id="PRU01360"/>
    </source>
</evidence>
<comment type="subcellular location">
    <subcellularLocation>
        <location evidence="1 7">Cell outer membrane</location>
        <topology evidence="1 7">Multi-pass membrane protein</topology>
    </subcellularLocation>
</comment>
<dbReference type="NCBIfam" id="TIGR04057">
    <property type="entry name" value="SusC_RagA_signa"/>
    <property type="match status" value="1"/>
</dbReference>
<dbReference type="InterPro" id="IPR023997">
    <property type="entry name" value="TonB-dep_OMP_SusC/RagA_CS"/>
</dbReference>
<dbReference type="InterPro" id="IPR036942">
    <property type="entry name" value="Beta-barrel_TonB_sf"/>
</dbReference>
<dbReference type="RefSeq" id="WP_130539056.1">
    <property type="nucleotide sequence ID" value="NZ_CP042431.1"/>
</dbReference>
<proteinExistence type="inferred from homology"/>
<keyword evidence="3 7" id="KW-1134">Transmembrane beta strand</keyword>
<keyword evidence="8" id="KW-0732">Signal</keyword>
<keyword evidence="4 7" id="KW-0812">Transmembrane</keyword>
<dbReference type="FunFam" id="2.170.130.10:FF:000008">
    <property type="entry name" value="SusC/RagA family TonB-linked outer membrane protein"/>
    <property type="match status" value="1"/>
</dbReference>
<dbReference type="SUPFAM" id="SSF49464">
    <property type="entry name" value="Carboxypeptidase regulatory domain-like"/>
    <property type="match status" value="1"/>
</dbReference>
<organism evidence="10 11">
    <name type="scientific">Pseudobacter ginsenosidimutans</name>
    <dbReference type="NCBI Taxonomy" id="661488"/>
    <lineage>
        <taxon>Bacteria</taxon>
        <taxon>Pseudomonadati</taxon>
        <taxon>Bacteroidota</taxon>
        <taxon>Chitinophagia</taxon>
        <taxon>Chitinophagales</taxon>
        <taxon>Chitinophagaceae</taxon>
        <taxon>Pseudobacter</taxon>
    </lineage>
</organism>
<evidence type="ECO:0000256" key="6">
    <source>
        <dbReference type="ARBA" id="ARBA00023237"/>
    </source>
</evidence>
<evidence type="ECO:0000256" key="5">
    <source>
        <dbReference type="ARBA" id="ARBA00023136"/>
    </source>
</evidence>
<comment type="caution">
    <text evidence="10">The sequence shown here is derived from an EMBL/GenBank/DDBJ whole genome shotgun (WGS) entry which is preliminary data.</text>
</comment>
<feature type="domain" description="TonB-dependent receptor plug" evidence="9">
    <location>
        <begin position="125"/>
        <end position="232"/>
    </location>
</feature>
<evidence type="ECO:0000259" key="9">
    <source>
        <dbReference type="Pfam" id="PF07715"/>
    </source>
</evidence>
<dbReference type="InterPro" id="IPR008969">
    <property type="entry name" value="CarboxyPept-like_regulatory"/>
</dbReference>
<sequence length="1000" mass="111639">MKLITIMRIRCFNILLLLCLLCPSALLAQQPASKNIRGTILDTAGKALAGASITVKGTSRGTTSDASGAFSITAPTNAQLEISLLGYASQTIAVADINGDLDIKLDVSVSAMEGVVVIGYGTIRKKDVTGAIQTIDGSTLEKSMMPDITQALNGRVSGVNVLKTSNRPGAGFNVQVRGTNSFNFSNEPLYVIDGIPTTNGMRYLNPSDIESIDVLKDASSSAIYGSRGSNGVVIITTKGGRKKDGFDVNYNGYAGIKVPARIPDMIGSEGNGLEYVDYRIALWTNKYGPSSLSRPDFLTAAEKERIRFGEYYDWSREVLRSGVIHSHSVNASGGSEKTSYTFGLGYFDEDGITGRERFKRMTANLGLEHRMSSKVKMGFNTYGSKVNIDEGSAEALINAYFIPPIVSPYDENGNRLFKVQPTSSKVNPIIDMENDIREREEYYANISGYIEVSPIKDLSFKSQFASQYDTYTYGTFKGLYTQAKNGVNPPDAYKETGKNFNWVWDNIVTWKKNIGKAHKLHAIGLFSIQQDQHESSRMRGEGLPYNSGWHAIQTADQITGVESDYWESAMVSFMGRVNYTYQGKYLLTLTTRYDGTSRLAKSNRWGMMPSAAVGWQISEEDFMKEVSFVNDLKLRLSYGLTGNNNVRHDVTRTRLAMSRYLFGDKGTVGFGLGNEIGNPNLKWEMTSEFNAGLDFGFFRNRIRGTLDVYKRITRDLIFERKVANINGYQSFLENIGSTSNEGIELGLTTVNVSIKNFTWKTDLTFSRNRNKIRDLYGDKKDDIANRWFIGQPIRVIYDYNFTGIWQTSEKADAARYGKAPGHIKVEDRNNDNAFDERDMKVLGSPNPDWTGGITNTFTYKNWDLSAFVYVRKGGLYDDPFTFMFTAWDNEHWNKLDVNYWTPDNPSNEYPGIGAVSLHTQVLSKVKGTFVKVQNLTAGYTFDADKLKRVKMKNLRVYGTVNNPFTFSKYLGSDPESIGEDPYSELSIMPMSFTLGLNITF</sequence>
<evidence type="ECO:0000256" key="2">
    <source>
        <dbReference type="ARBA" id="ARBA00022448"/>
    </source>
</evidence>
<dbReference type="SUPFAM" id="SSF56935">
    <property type="entry name" value="Porins"/>
    <property type="match status" value="1"/>
</dbReference>
<dbReference type="GO" id="GO:0009279">
    <property type="term" value="C:cell outer membrane"/>
    <property type="evidence" value="ECO:0007669"/>
    <property type="project" value="UniProtKB-SubCell"/>
</dbReference>
<dbReference type="PROSITE" id="PS52016">
    <property type="entry name" value="TONB_DEPENDENT_REC_3"/>
    <property type="match status" value="1"/>
</dbReference>
<evidence type="ECO:0000256" key="4">
    <source>
        <dbReference type="ARBA" id="ARBA00022692"/>
    </source>
</evidence>
<evidence type="ECO:0000256" key="3">
    <source>
        <dbReference type="ARBA" id="ARBA00022452"/>
    </source>
</evidence>
<dbReference type="EMBL" id="SGXA01000001">
    <property type="protein sequence ID" value="RZS74604.1"/>
    <property type="molecule type" value="Genomic_DNA"/>
</dbReference>
<reference evidence="10 11" key="1">
    <citation type="submission" date="2019-02" db="EMBL/GenBank/DDBJ databases">
        <title>Genomic Encyclopedia of Type Strains, Phase IV (KMG-IV): sequencing the most valuable type-strain genomes for metagenomic binning, comparative biology and taxonomic classification.</title>
        <authorList>
            <person name="Goeker M."/>
        </authorList>
    </citation>
    <scope>NUCLEOTIDE SEQUENCE [LARGE SCALE GENOMIC DNA]</scope>
    <source>
        <strain evidence="10 11">DSM 18116</strain>
    </source>
</reference>
<dbReference type="Gene3D" id="2.60.40.1120">
    <property type="entry name" value="Carboxypeptidase-like, regulatory domain"/>
    <property type="match status" value="1"/>
</dbReference>
<dbReference type="InterPro" id="IPR012910">
    <property type="entry name" value="Plug_dom"/>
</dbReference>
<dbReference type="AlphaFoldDB" id="A0A4Q7N1W3"/>
<dbReference type="Pfam" id="PF13715">
    <property type="entry name" value="CarbopepD_reg_2"/>
    <property type="match status" value="1"/>
</dbReference>
<accession>A0A4Q7N1W3</accession>
<keyword evidence="5 7" id="KW-0472">Membrane</keyword>
<dbReference type="InterPro" id="IPR037066">
    <property type="entry name" value="Plug_dom_sf"/>
</dbReference>
<keyword evidence="11" id="KW-1185">Reference proteome</keyword>
<feature type="signal peptide" evidence="8">
    <location>
        <begin position="1"/>
        <end position="28"/>
    </location>
</feature>
<evidence type="ECO:0000256" key="1">
    <source>
        <dbReference type="ARBA" id="ARBA00004571"/>
    </source>
</evidence>
<protein>
    <submittedName>
        <fullName evidence="10">TonB-linked SusC/RagA family outer membrane protein</fullName>
    </submittedName>
</protein>
<comment type="similarity">
    <text evidence="7">Belongs to the TonB-dependent receptor family.</text>
</comment>
<dbReference type="InterPro" id="IPR023996">
    <property type="entry name" value="TonB-dep_OMP_SusC/RagA"/>
</dbReference>
<evidence type="ECO:0000256" key="8">
    <source>
        <dbReference type="SAM" id="SignalP"/>
    </source>
</evidence>
<dbReference type="Gene3D" id="2.40.170.20">
    <property type="entry name" value="TonB-dependent receptor, beta-barrel domain"/>
    <property type="match status" value="1"/>
</dbReference>
<keyword evidence="2 7" id="KW-0813">Transport</keyword>
<evidence type="ECO:0000313" key="11">
    <source>
        <dbReference type="Proteomes" id="UP000293874"/>
    </source>
</evidence>
<feature type="chain" id="PRO_5020532289" evidence="8">
    <location>
        <begin position="29"/>
        <end position="1000"/>
    </location>
</feature>
<gene>
    <name evidence="10" type="ORF">EV199_0453</name>
</gene>
<evidence type="ECO:0000313" key="10">
    <source>
        <dbReference type="EMBL" id="RZS74604.1"/>
    </source>
</evidence>
<dbReference type="Pfam" id="PF07715">
    <property type="entry name" value="Plug"/>
    <property type="match status" value="1"/>
</dbReference>
<dbReference type="NCBIfam" id="TIGR04056">
    <property type="entry name" value="OMP_RagA_SusC"/>
    <property type="match status" value="1"/>
</dbReference>
<name>A0A4Q7N1W3_9BACT</name>